<dbReference type="FunFam" id="1.10.10.60:FF:000062">
    <property type="entry name" value="zinc fingers and homeoboxes protein 3"/>
    <property type="match status" value="1"/>
</dbReference>
<proteinExistence type="inferred from homology"/>
<dbReference type="Proteomes" id="UP001501920">
    <property type="component" value="Chromosome 21"/>
</dbReference>
<dbReference type="GeneTree" id="ENSGT00950000182893"/>
<protein>
    <recommendedName>
        <fullName evidence="17">Homeobox domain-containing protein</fullName>
    </recommendedName>
</protein>
<dbReference type="Gene3D" id="3.30.160.60">
    <property type="entry name" value="Classic Zinc Finger"/>
    <property type="match status" value="1"/>
</dbReference>
<dbReference type="InterPro" id="IPR013087">
    <property type="entry name" value="Znf_C2H2_type"/>
</dbReference>
<evidence type="ECO:0000256" key="11">
    <source>
        <dbReference type="ARBA" id="ARBA00023125"/>
    </source>
</evidence>
<feature type="compositionally biased region" description="Basic and acidic residues" evidence="16">
    <location>
        <begin position="790"/>
        <end position="825"/>
    </location>
</feature>
<feature type="region of interest" description="Disordered" evidence="16">
    <location>
        <begin position="622"/>
        <end position="643"/>
    </location>
</feature>
<keyword evidence="11 15" id="KW-0238">DNA-binding</keyword>
<keyword evidence="10" id="KW-0805">Transcription regulation</keyword>
<evidence type="ECO:0000313" key="18">
    <source>
        <dbReference type="Ensembl" id="ENSPNAP00000050494.1"/>
    </source>
</evidence>
<evidence type="ECO:0000256" key="6">
    <source>
        <dbReference type="ARBA" id="ARBA00022737"/>
    </source>
</evidence>
<evidence type="ECO:0000256" key="3">
    <source>
        <dbReference type="ARBA" id="ARBA00022491"/>
    </source>
</evidence>
<feature type="compositionally biased region" description="Basic and acidic residues" evidence="16">
    <location>
        <begin position="886"/>
        <end position="897"/>
    </location>
</feature>
<evidence type="ECO:0000256" key="14">
    <source>
        <dbReference type="ARBA" id="ARBA00023242"/>
    </source>
</evidence>
<evidence type="ECO:0000256" key="5">
    <source>
        <dbReference type="ARBA" id="ARBA00022723"/>
    </source>
</evidence>
<keyword evidence="14 15" id="KW-0539">Nucleus</keyword>
<comment type="subcellular location">
    <subcellularLocation>
        <location evidence="1 15">Nucleus</location>
    </subcellularLocation>
</comment>
<dbReference type="GO" id="GO:0000981">
    <property type="term" value="F:DNA-binding transcription factor activity, RNA polymerase II-specific"/>
    <property type="evidence" value="ECO:0007669"/>
    <property type="project" value="TreeGrafter"/>
</dbReference>
<dbReference type="InterPro" id="IPR036236">
    <property type="entry name" value="Znf_C2H2_sf"/>
</dbReference>
<dbReference type="PANTHER" id="PTHR15467:SF6">
    <property type="entry name" value="ZINC FINGERS AND HOMEOBOXES PROTEIN 3"/>
    <property type="match status" value="1"/>
</dbReference>
<dbReference type="SUPFAM" id="SSF57667">
    <property type="entry name" value="beta-beta-alpha zinc fingers"/>
    <property type="match status" value="1"/>
</dbReference>
<keyword evidence="19" id="KW-1185">Reference proteome</keyword>
<evidence type="ECO:0000256" key="15">
    <source>
        <dbReference type="PROSITE-ProRule" id="PRU00108"/>
    </source>
</evidence>
<dbReference type="SUPFAM" id="SSF46689">
    <property type="entry name" value="Homeodomain-like"/>
    <property type="match status" value="1"/>
</dbReference>
<keyword evidence="5" id="KW-0479">Metal-binding</keyword>
<keyword evidence="13" id="KW-0804">Transcription</keyword>
<dbReference type="PROSITE" id="PS50071">
    <property type="entry name" value="HOMEOBOX_2"/>
    <property type="match status" value="1"/>
</dbReference>
<evidence type="ECO:0000256" key="12">
    <source>
        <dbReference type="ARBA" id="ARBA00023155"/>
    </source>
</evidence>
<name>A0AAR2JJX7_PYGNA</name>
<reference evidence="18" key="2">
    <citation type="submission" date="2025-08" db="UniProtKB">
        <authorList>
            <consortium name="Ensembl"/>
        </authorList>
    </citation>
    <scope>IDENTIFICATION</scope>
</reference>
<keyword evidence="8" id="KW-0221">Differentiation</keyword>
<keyword evidence="7" id="KW-0863">Zinc-finger</keyword>
<evidence type="ECO:0000256" key="4">
    <source>
        <dbReference type="ARBA" id="ARBA00022553"/>
    </source>
</evidence>
<keyword evidence="12 15" id="KW-0371">Homeobox</keyword>
<evidence type="ECO:0000256" key="1">
    <source>
        <dbReference type="ARBA" id="ARBA00004123"/>
    </source>
</evidence>
<feature type="compositionally biased region" description="Low complexity" evidence="16">
    <location>
        <begin position="418"/>
        <end position="431"/>
    </location>
</feature>
<dbReference type="PANTHER" id="PTHR15467">
    <property type="entry name" value="ZINC-FINGERS AND HOMEOBOXES RELATED"/>
    <property type="match status" value="1"/>
</dbReference>
<evidence type="ECO:0000259" key="17">
    <source>
        <dbReference type="PROSITE" id="PS50071"/>
    </source>
</evidence>
<dbReference type="Pfam" id="PF18387">
    <property type="entry name" value="zf_C2H2_ZHX"/>
    <property type="match status" value="1"/>
</dbReference>
<feature type="region of interest" description="Disordered" evidence="16">
    <location>
        <begin position="46"/>
        <end position="68"/>
    </location>
</feature>
<sequence>MASKRKSTVPCMIPAKSKHLREEIVLGCLPELLPTIPEDSILSISGQEEEEEEAQRTSSLSERGTHRCPPCSFQTTDLNLFLNHIDSCHVNFCTQTIFYCLNCKVSLARFEGLASHNAKTHPELQVVGSSGRAALQVTMRDGVLTVEQMLFTEKENFSDAGISITKTPIMKMMVKGDHKKIVVSHTVEVQKADISPEKTNGSSGRNIPTSQILTGTSSIPVLQMTNTGIQVTQNVKPLWNFAPSPDLNSSLPKVMIPLSSIPTYDPAMDLSSFLKASFGKFPYPTKAELCYLTVVSGFPEEQIKLWFTAQRLKQGISWSPEEIEDTRRRMFNTVFQAAPKALQSQSHPQVPHHYVSAQPTSTGAGIIPHASKSVMGRKGGVIVTQPGTAQGSSLKHQSVFQTLPVTVRHGIAIKETGSGLSSQKAESSSSSQTNITSNHIHGEKNGSSSSGISSAIGLTSTTQKQSSSCSEESSNSNFNTSSKSNNGNIYESTSHSTICTKTKGNTSDNTSKAKNTDSSVICSSTGSGEFMQVQTGSLVDAALSKSKSKLPEQLEALKQSINHSPFPEQKLIATKDESAWEVDKPFHSCSLADSKLTLGHFVGNVPRTSLCSNDACLQEDNQLSSQSLPAQPEKLSPKSSLGAPHVPSADFTAVLYNDQDLSALEDHPQPSKVVLDKSHFNSKIKQRESDAMFLEHQKSQANNPLYNTDKDEHCRIVHLQYALNKDEVKKIAAIEEKLSLQQYTEVVEDQWEGNSSYHEPKTESITINSKTLNESEHMAKASRKQINNQHMDKDGDSCYDHGPSKNQESRQDTPAKEHFVEENKHITKKSQRQNEQAKCKELDTKQVKSENLGPEQQRILHSLDTQAPVLAEENLEGIKQLSEKATAKDHWMMKNEECQQDNQSR</sequence>
<feature type="compositionally biased region" description="Polar residues" evidence="16">
    <location>
        <begin position="487"/>
        <end position="518"/>
    </location>
</feature>
<keyword evidence="3" id="KW-0678">Repressor</keyword>
<evidence type="ECO:0000256" key="7">
    <source>
        <dbReference type="ARBA" id="ARBA00022771"/>
    </source>
</evidence>
<dbReference type="GO" id="GO:0005634">
    <property type="term" value="C:nucleus"/>
    <property type="evidence" value="ECO:0007669"/>
    <property type="project" value="UniProtKB-SubCell"/>
</dbReference>
<dbReference type="GO" id="GO:0008270">
    <property type="term" value="F:zinc ion binding"/>
    <property type="evidence" value="ECO:0007669"/>
    <property type="project" value="UniProtKB-KW"/>
</dbReference>
<feature type="region of interest" description="Disordered" evidence="16">
    <location>
        <begin position="416"/>
        <end position="518"/>
    </location>
</feature>
<evidence type="ECO:0000256" key="16">
    <source>
        <dbReference type="SAM" id="MobiDB-lite"/>
    </source>
</evidence>
<dbReference type="InterPro" id="IPR001356">
    <property type="entry name" value="HD"/>
</dbReference>
<evidence type="ECO:0000256" key="9">
    <source>
        <dbReference type="ARBA" id="ARBA00022833"/>
    </source>
</evidence>
<dbReference type="GO" id="GO:0003677">
    <property type="term" value="F:DNA binding"/>
    <property type="evidence" value="ECO:0007669"/>
    <property type="project" value="UniProtKB-UniRule"/>
</dbReference>
<feature type="domain" description="Homeobox" evidence="17">
    <location>
        <begin position="274"/>
        <end position="317"/>
    </location>
</feature>
<evidence type="ECO:0000256" key="8">
    <source>
        <dbReference type="ARBA" id="ARBA00022782"/>
    </source>
</evidence>
<comment type="similarity">
    <text evidence="2">Belongs to the ZHX family.</text>
</comment>
<accession>A0AAR2JJX7</accession>
<feature type="compositionally biased region" description="Low complexity" evidence="16">
    <location>
        <begin position="446"/>
        <end position="486"/>
    </location>
</feature>
<evidence type="ECO:0000256" key="13">
    <source>
        <dbReference type="ARBA" id="ARBA00023163"/>
    </source>
</evidence>
<keyword evidence="6" id="KW-0677">Repeat</keyword>
<keyword evidence="4" id="KW-0597">Phosphoprotein</keyword>
<dbReference type="SMART" id="SM00389">
    <property type="entry name" value="HOX"/>
    <property type="match status" value="1"/>
</dbReference>
<dbReference type="Gene3D" id="1.10.10.60">
    <property type="entry name" value="Homeodomain-like"/>
    <property type="match status" value="1"/>
</dbReference>
<feature type="compositionally biased region" description="Basic and acidic residues" evidence="16">
    <location>
        <begin position="835"/>
        <end position="848"/>
    </location>
</feature>
<keyword evidence="9" id="KW-0862">Zinc</keyword>
<dbReference type="PROSITE" id="PS00028">
    <property type="entry name" value="ZINC_FINGER_C2H2_1"/>
    <property type="match status" value="1"/>
</dbReference>
<dbReference type="GO" id="GO:0030154">
    <property type="term" value="P:cell differentiation"/>
    <property type="evidence" value="ECO:0007669"/>
    <property type="project" value="UniProtKB-KW"/>
</dbReference>
<dbReference type="Ensembl" id="ENSPNAT00000041660.1">
    <property type="protein sequence ID" value="ENSPNAP00000050494.1"/>
    <property type="gene ID" value="ENSPNAG00000037558.1"/>
</dbReference>
<feature type="region of interest" description="Disordered" evidence="16">
    <location>
        <begin position="775"/>
        <end position="856"/>
    </location>
</feature>
<reference evidence="18 19" key="1">
    <citation type="submission" date="2020-10" db="EMBL/GenBank/DDBJ databases">
        <title>Pygocentrus nattereri (red-bellied piranha) genome, fPygNat1, primary haplotype.</title>
        <authorList>
            <person name="Myers G."/>
            <person name="Meyer A."/>
            <person name="Karagic N."/>
            <person name="Pippel M."/>
            <person name="Winkler S."/>
            <person name="Tracey A."/>
            <person name="Wood J."/>
            <person name="Formenti G."/>
            <person name="Howe K."/>
            <person name="Fedrigo O."/>
            <person name="Jarvis E.D."/>
        </authorList>
    </citation>
    <scope>NUCLEOTIDE SEQUENCE [LARGE SCALE GENOMIC DNA]</scope>
</reference>
<evidence type="ECO:0000256" key="2">
    <source>
        <dbReference type="ARBA" id="ARBA00007440"/>
    </source>
</evidence>
<dbReference type="InterPro" id="IPR009057">
    <property type="entry name" value="Homeodomain-like_sf"/>
</dbReference>
<feature type="region of interest" description="Disordered" evidence="16">
    <location>
        <begin position="886"/>
        <end position="905"/>
    </location>
</feature>
<reference evidence="18" key="3">
    <citation type="submission" date="2025-09" db="UniProtKB">
        <authorList>
            <consortium name="Ensembl"/>
        </authorList>
    </citation>
    <scope>IDENTIFICATION</scope>
</reference>
<feature type="DNA-binding region" description="Homeobox" evidence="15">
    <location>
        <begin position="276"/>
        <end position="318"/>
    </location>
</feature>
<dbReference type="SMART" id="SM00355">
    <property type="entry name" value="ZnF_C2H2"/>
    <property type="match status" value="2"/>
</dbReference>
<dbReference type="InterPro" id="IPR041057">
    <property type="entry name" value="ZHX_Znf_C2H2"/>
</dbReference>
<organism evidence="18 19">
    <name type="scientific">Pygocentrus nattereri</name>
    <name type="common">Red-bellied piranha</name>
    <dbReference type="NCBI Taxonomy" id="42514"/>
    <lineage>
        <taxon>Eukaryota</taxon>
        <taxon>Metazoa</taxon>
        <taxon>Chordata</taxon>
        <taxon>Craniata</taxon>
        <taxon>Vertebrata</taxon>
        <taxon>Euteleostomi</taxon>
        <taxon>Actinopterygii</taxon>
        <taxon>Neopterygii</taxon>
        <taxon>Teleostei</taxon>
        <taxon>Ostariophysi</taxon>
        <taxon>Characiformes</taxon>
        <taxon>Characoidei</taxon>
        <taxon>Pygocentrus</taxon>
    </lineage>
</organism>
<dbReference type="CDD" id="cd00086">
    <property type="entry name" value="homeodomain"/>
    <property type="match status" value="1"/>
</dbReference>
<evidence type="ECO:0000313" key="19">
    <source>
        <dbReference type="Proteomes" id="UP001501920"/>
    </source>
</evidence>
<dbReference type="AlphaFoldDB" id="A0AAR2JJX7"/>
<evidence type="ECO:0000256" key="10">
    <source>
        <dbReference type="ARBA" id="ARBA00023015"/>
    </source>
</evidence>